<comment type="caution">
    <text evidence="11">The sequence shown here is derived from an EMBL/GenBank/DDBJ whole genome shotgun (WGS) entry which is preliminary data.</text>
</comment>
<reference evidence="11 12" key="1">
    <citation type="submission" date="2019-03" db="EMBL/GenBank/DDBJ databases">
        <title>Genomic Encyclopedia of Type Strains, Phase IV (KMG-IV): sequencing the most valuable type-strain genomes for metagenomic binning, comparative biology and taxonomic classification.</title>
        <authorList>
            <person name="Goeker M."/>
        </authorList>
    </citation>
    <scope>NUCLEOTIDE SEQUENCE [LARGE SCALE GENOMIC DNA]</scope>
    <source>
        <strain evidence="11 12">DSM 9035</strain>
    </source>
</reference>
<dbReference type="InterPro" id="IPR008991">
    <property type="entry name" value="Translation_prot_SH3-like_sf"/>
</dbReference>
<keyword evidence="12" id="KW-1185">Reference proteome</keyword>
<keyword evidence="2 8" id="KW-0699">rRNA-binding</keyword>
<dbReference type="PROSITE" id="PS01108">
    <property type="entry name" value="RIBOSOMAL_L24"/>
    <property type="match status" value="1"/>
</dbReference>
<feature type="domain" description="KOW" evidence="10">
    <location>
        <begin position="4"/>
        <end position="31"/>
    </location>
</feature>
<dbReference type="InterPro" id="IPR014722">
    <property type="entry name" value="Rib_uL2_dom2"/>
</dbReference>
<dbReference type="NCBIfam" id="TIGR01079">
    <property type="entry name" value="rplX_bact"/>
    <property type="match status" value="1"/>
</dbReference>
<evidence type="ECO:0000256" key="6">
    <source>
        <dbReference type="ARBA" id="ARBA00035206"/>
    </source>
</evidence>
<dbReference type="AlphaFoldDB" id="A0A4R3LRY6"/>
<evidence type="ECO:0000313" key="11">
    <source>
        <dbReference type="EMBL" id="TCT00927.1"/>
    </source>
</evidence>
<dbReference type="HAMAP" id="MF_01326_B">
    <property type="entry name" value="Ribosomal_uL24_B"/>
    <property type="match status" value="1"/>
</dbReference>
<dbReference type="RefSeq" id="WP_132035641.1">
    <property type="nucleotide sequence ID" value="NZ_SMAI01000020.1"/>
</dbReference>
<dbReference type="CDD" id="cd06089">
    <property type="entry name" value="KOW_RPL26"/>
    <property type="match status" value="1"/>
</dbReference>
<dbReference type="InterPro" id="IPR041988">
    <property type="entry name" value="Ribosomal_uL24_KOW"/>
</dbReference>
<accession>A0A4R3LRY6</accession>
<dbReference type="GO" id="GO:1990904">
    <property type="term" value="C:ribonucleoprotein complex"/>
    <property type="evidence" value="ECO:0007669"/>
    <property type="project" value="UniProtKB-KW"/>
</dbReference>
<protein>
    <recommendedName>
        <fullName evidence="6 8">Large ribosomal subunit protein uL24</fullName>
    </recommendedName>
</protein>
<comment type="subunit">
    <text evidence="8">Part of the 50S ribosomal subunit.</text>
</comment>
<dbReference type="SMART" id="SM00739">
    <property type="entry name" value="KOW"/>
    <property type="match status" value="1"/>
</dbReference>
<dbReference type="Pfam" id="PF17136">
    <property type="entry name" value="ribosomal_L24"/>
    <property type="match status" value="1"/>
</dbReference>
<sequence>MAAKIKKGDKVVVLIGRDKGRTGEVIQVMPKEERALVRGVNIVKRHQRQSASQEGGIISKEAPIHLSNLAVADPKDGKPTRVGFEVLEDGTKVRVAKRSGERIDG</sequence>
<comment type="function">
    <text evidence="7 8">One of the proteins that surrounds the polypeptide exit tunnel on the outside of the subunit.</text>
</comment>
<keyword evidence="5 8" id="KW-0687">Ribonucleoprotein</keyword>
<evidence type="ECO:0000256" key="4">
    <source>
        <dbReference type="ARBA" id="ARBA00022980"/>
    </source>
</evidence>
<dbReference type="PANTHER" id="PTHR12903">
    <property type="entry name" value="MITOCHONDRIAL RIBOSOMAL PROTEIN L24"/>
    <property type="match status" value="1"/>
</dbReference>
<dbReference type="EMBL" id="SMAI01000020">
    <property type="protein sequence ID" value="TCT00927.1"/>
    <property type="molecule type" value="Genomic_DNA"/>
</dbReference>
<evidence type="ECO:0000256" key="3">
    <source>
        <dbReference type="ARBA" id="ARBA00022884"/>
    </source>
</evidence>
<name>A0A4R3LRY6_9HYPH</name>
<evidence type="ECO:0000256" key="2">
    <source>
        <dbReference type="ARBA" id="ARBA00022730"/>
    </source>
</evidence>
<keyword evidence="4 8" id="KW-0689">Ribosomal protein</keyword>
<evidence type="ECO:0000256" key="8">
    <source>
        <dbReference type="HAMAP-Rule" id="MF_01326"/>
    </source>
</evidence>
<evidence type="ECO:0000256" key="1">
    <source>
        <dbReference type="ARBA" id="ARBA00010618"/>
    </source>
</evidence>
<dbReference type="Proteomes" id="UP000294664">
    <property type="component" value="Unassembled WGS sequence"/>
</dbReference>
<dbReference type="InterPro" id="IPR003256">
    <property type="entry name" value="Ribosomal_uL24"/>
</dbReference>
<dbReference type="GO" id="GO:0019843">
    <property type="term" value="F:rRNA binding"/>
    <property type="evidence" value="ECO:0007669"/>
    <property type="project" value="UniProtKB-UniRule"/>
</dbReference>
<comment type="function">
    <text evidence="8">One of two assembly initiator proteins, it binds directly to the 5'-end of the 23S rRNA, where it nucleates assembly of the 50S subunit.</text>
</comment>
<dbReference type="GO" id="GO:0006412">
    <property type="term" value="P:translation"/>
    <property type="evidence" value="ECO:0007669"/>
    <property type="project" value="UniProtKB-UniRule"/>
</dbReference>
<dbReference type="GO" id="GO:0005840">
    <property type="term" value="C:ribosome"/>
    <property type="evidence" value="ECO:0007669"/>
    <property type="project" value="UniProtKB-KW"/>
</dbReference>
<dbReference type="OrthoDB" id="9807419at2"/>
<dbReference type="InterPro" id="IPR005824">
    <property type="entry name" value="KOW"/>
</dbReference>
<evidence type="ECO:0000256" key="9">
    <source>
        <dbReference type="RuleBase" id="RU003477"/>
    </source>
</evidence>
<comment type="similarity">
    <text evidence="1 8 9">Belongs to the universal ribosomal protein uL24 family.</text>
</comment>
<keyword evidence="3 8" id="KW-0694">RNA-binding</keyword>
<dbReference type="InterPro" id="IPR005825">
    <property type="entry name" value="Ribosomal_uL24_CS"/>
</dbReference>
<evidence type="ECO:0000313" key="12">
    <source>
        <dbReference type="Proteomes" id="UP000294664"/>
    </source>
</evidence>
<organism evidence="11 12">
    <name type="scientific">Aquabacter spiritensis</name>
    <dbReference type="NCBI Taxonomy" id="933073"/>
    <lineage>
        <taxon>Bacteria</taxon>
        <taxon>Pseudomonadati</taxon>
        <taxon>Pseudomonadota</taxon>
        <taxon>Alphaproteobacteria</taxon>
        <taxon>Hyphomicrobiales</taxon>
        <taxon>Xanthobacteraceae</taxon>
        <taxon>Aquabacter</taxon>
    </lineage>
</organism>
<gene>
    <name evidence="8" type="primary">rplX</name>
    <name evidence="11" type="ORF">EDC64_12014</name>
</gene>
<proteinExistence type="inferred from homology"/>
<evidence type="ECO:0000259" key="10">
    <source>
        <dbReference type="SMART" id="SM00739"/>
    </source>
</evidence>
<dbReference type="GO" id="GO:0003735">
    <property type="term" value="F:structural constituent of ribosome"/>
    <property type="evidence" value="ECO:0007669"/>
    <property type="project" value="InterPro"/>
</dbReference>
<dbReference type="InterPro" id="IPR057264">
    <property type="entry name" value="Ribosomal_uL24_C"/>
</dbReference>
<evidence type="ECO:0000256" key="7">
    <source>
        <dbReference type="ARBA" id="ARBA00058688"/>
    </source>
</evidence>
<dbReference type="FunFam" id="2.30.30.30:FF:000004">
    <property type="entry name" value="50S ribosomal protein L24"/>
    <property type="match status" value="1"/>
</dbReference>
<evidence type="ECO:0000256" key="5">
    <source>
        <dbReference type="ARBA" id="ARBA00023274"/>
    </source>
</evidence>
<dbReference type="Pfam" id="PF00467">
    <property type="entry name" value="KOW"/>
    <property type="match status" value="1"/>
</dbReference>
<dbReference type="SUPFAM" id="SSF50104">
    <property type="entry name" value="Translation proteins SH3-like domain"/>
    <property type="match status" value="1"/>
</dbReference>
<dbReference type="Gene3D" id="2.30.30.30">
    <property type="match status" value="1"/>
</dbReference>